<feature type="compositionally biased region" description="Basic and acidic residues" evidence="1">
    <location>
        <begin position="132"/>
        <end position="142"/>
    </location>
</feature>
<gene>
    <name evidence="2" type="ORF">Sradi_5752000</name>
</gene>
<dbReference type="AlphaFoldDB" id="A0AAW2L4C1"/>
<evidence type="ECO:0000313" key="2">
    <source>
        <dbReference type="EMBL" id="KAL0313527.1"/>
    </source>
</evidence>
<proteinExistence type="predicted"/>
<dbReference type="EMBL" id="JACGWJ010000026">
    <property type="protein sequence ID" value="KAL0313527.1"/>
    <property type="molecule type" value="Genomic_DNA"/>
</dbReference>
<sequence>MHWALIYVLHGIQSKKFEELVTRAHDMELSITNHKPKFPVDFQKKESTKDENFSEPAATESMAIKATLVKFYPSERSEELRTNIHDVTKIDLLWMTKTRWVRTLPFNLVFSRLGALVTSIFESLGETTKNWHDETNKSKEIDESQSLHVSRP</sequence>
<name>A0AAW2L4C1_SESRA</name>
<reference evidence="2" key="2">
    <citation type="journal article" date="2024" name="Plant">
        <title>Genomic evolution and insights into agronomic trait innovations of Sesamum species.</title>
        <authorList>
            <person name="Miao H."/>
            <person name="Wang L."/>
            <person name="Qu L."/>
            <person name="Liu H."/>
            <person name="Sun Y."/>
            <person name="Le M."/>
            <person name="Wang Q."/>
            <person name="Wei S."/>
            <person name="Zheng Y."/>
            <person name="Lin W."/>
            <person name="Duan Y."/>
            <person name="Cao H."/>
            <person name="Xiong S."/>
            <person name="Wang X."/>
            <person name="Wei L."/>
            <person name="Li C."/>
            <person name="Ma Q."/>
            <person name="Ju M."/>
            <person name="Zhao R."/>
            <person name="Li G."/>
            <person name="Mu C."/>
            <person name="Tian Q."/>
            <person name="Mei H."/>
            <person name="Zhang T."/>
            <person name="Gao T."/>
            <person name="Zhang H."/>
        </authorList>
    </citation>
    <scope>NUCLEOTIDE SEQUENCE</scope>
    <source>
        <strain evidence="2">G02</strain>
    </source>
</reference>
<accession>A0AAW2L4C1</accession>
<evidence type="ECO:0000256" key="1">
    <source>
        <dbReference type="SAM" id="MobiDB-lite"/>
    </source>
</evidence>
<comment type="caution">
    <text evidence="2">The sequence shown here is derived from an EMBL/GenBank/DDBJ whole genome shotgun (WGS) entry which is preliminary data.</text>
</comment>
<protein>
    <submittedName>
        <fullName evidence="2">Uncharacterized protein</fullName>
    </submittedName>
</protein>
<reference evidence="2" key="1">
    <citation type="submission" date="2020-06" db="EMBL/GenBank/DDBJ databases">
        <authorList>
            <person name="Li T."/>
            <person name="Hu X."/>
            <person name="Zhang T."/>
            <person name="Song X."/>
            <person name="Zhang H."/>
            <person name="Dai N."/>
            <person name="Sheng W."/>
            <person name="Hou X."/>
            <person name="Wei L."/>
        </authorList>
    </citation>
    <scope>NUCLEOTIDE SEQUENCE</scope>
    <source>
        <strain evidence="2">G02</strain>
        <tissue evidence="2">Leaf</tissue>
    </source>
</reference>
<organism evidence="2">
    <name type="scientific">Sesamum radiatum</name>
    <name type="common">Black benniseed</name>
    <dbReference type="NCBI Taxonomy" id="300843"/>
    <lineage>
        <taxon>Eukaryota</taxon>
        <taxon>Viridiplantae</taxon>
        <taxon>Streptophyta</taxon>
        <taxon>Embryophyta</taxon>
        <taxon>Tracheophyta</taxon>
        <taxon>Spermatophyta</taxon>
        <taxon>Magnoliopsida</taxon>
        <taxon>eudicotyledons</taxon>
        <taxon>Gunneridae</taxon>
        <taxon>Pentapetalae</taxon>
        <taxon>asterids</taxon>
        <taxon>lamiids</taxon>
        <taxon>Lamiales</taxon>
        <taxon>Pedaliaceae</taxon>
        <taxon>Sesamum</taxon>
    </lineage>
</organism>
<feature type="region of interest" description="Disordered" evidence="1">
    <location>
        <begin position="132"/>
        <end position="152"/>
    </location>
</feature>